<dbReference type="GO" id="GO:0012505">
    <property type="term" value="C:endomembrane system"/>
    <property type="evidence" value="ECO:0007669"/>
    <property type="project" value="UniProtKB-SubCell"/>
</dbReference>
<reference evidence="6" key="1">
    <citation type="submission" date="2018-05" db="EMBL/GenBank/DDBJ databases">
        <authorList>
            <person name="Lanie J.A."/>
            <person name="Ng W.-L."/>
            <person name="Kazmierczak K.M."/>
            <person name="Andrzejewski T.M."/>
            <person name="Davidsen T.M."/>
            <person name="Wayne K.J."/>
            <person name="Tettelin H."/>
            <person name="Glass J.I."/>
            <person name="Rusch D."/>
            <person name="Podicherti R."/>
            <person name="Tsui H.-C.T."/>
            <person name="Winkler M.E."/>
        </authorList>
    </citation>
    <scope>NUCLEOTIDE SEQUENCE</scope>
</reference>
<evidence type="ECO:0000313" key="6">
    <source>
        <dbReference type="EMBL" id="SVA08630.1"/>
    </source>
</evidence>
<accession>A0A381SX88</accession>
<dbReference type="Pfam" id="PF06803">
    <property type="entry name" value="DUF1232"/>
    <property type="match status" value="1"/>
</dbReference>
<protein>
    <recommendedName>
        <fullName evidence="5">DUF1232 domain-containing protein</fullName>
    </recommendedName>
</protein>
<evidence type="ECO:0000259" key="5">
    <source>
        <dbReference type="Pfam" id="PF06803"/>
    </source>
</evidence>
<gene>
    <name evidence="6" type="ORF">METZ01_LOCUS61484</name>
</gene>
<organism evidence="6">
    <name type="scientific">marine metagenome</name>
    <dbReference type="NCBI Taxonomy" id="408172"/>
    <lineage>
        <taxon>unclassified sequences</taxon>
        <taxon>metagenomes</taxon>
        <taxon>ecological metagenomes</taxon>
    </lineage>
</organism>
<comment type="subcellular location">
    <subcellularLocation>
        <location evidence="1">Endomembrane system</location>
        <topology evidence="1">Multi-pass membrane protein</topology>
    </subcellularLocation>
</comment>
<keyword evidence="3" id="KW-1133">Transmembrane helix</keyword>
<dbReference type="InterPro" id="IPR010652">
    <property type="entry name" value="DUF1232"/>
</dbReference>
<evidence type="ECO:0000256" key="3">
    <source>
        <dbReference type="ARBA" id="ARBA00022989"/>
    </source>
</evidence>
<evidence type="ECO:0000256" key="1">
    <source>
        <dbReference type="ARBA" id="ARBA00004127"/>
    </source>
</evidence>
<keyword evidence="2" id="KW-0812">Transmembrane</keyword>
<dbReference type="EMBL" id="UINC01003711">
    <property type="protein sequence ID" value="SVA08630.1"/>
    <property type="molecule type" value="Genomic_DNA"/>
</dbReference>
<name>A0A381SX88_9ZZZZ</name>
<evidence type="ECO:0000256" key="4">
    <source>
        <dbReference type="ARBA" id="ARBA00023136"/>
    </source>
</evidence>
<proteinExistence type="predicted"/>
<sequence>MNDNISNLFQLTEEDKDQYRKLIDKIDLDTSDDVISMLKAKLDKLISSDRLNDIEINLIKNVSVLVSIYQTYPDLTASIRKKILFAISYFCNENDDIPDIVPEIGYLDDAVVASWIIESISKDLPEVSIA</sequence>
<keyword evidence="4" id="KW-0472">Membrane</keyword>
<dbReference type="AlphaFoldDB" id="A0A381SX88"/>
<evidence type="ECO:0000256" key="2">
    <source>
        <dbReference type="ARBA" id="ARBA00022692"/>
    </source>
</evidence>
<feature type="domain" description="DUF1232" evidence="5">
    <location>
        <begin position="83"/>
        <end position="115"/>
    </location>
</feature>